<evidence type="ECO:0000259" key="3">
    <source>
        <dbReference type="PROSITE" id="PS51186"/>
    </source>
</evidence>
<dbReference type="RefSeq" id="WP_064480653.1">
    <property type="nucleotide sequence ID" value="NZ_CP015641.1"/>
</dbReference>
<evidence type="ECO:0000256" key="2">
    <source>
        <dbReference type="ARBA" id="ARBA00023315"/>
    </source>
</evidence>
<evidence type="ECO:0000256" key="1">
    <source>
        <dbReference type="ARBA" id="ARBA00022679"/>
    </source>
</evidence>
<dbReference type="PANTHER" id="PTHR43877">
    <property type="entry name" value="AMINOALKYLPHOSPHONATE N-ACETYLTRANSFERASE-RELATED-RELATED"/>
    <property type="match status" value="1"/>
</dbReference>
<feature type="domain" description="N-acetyltransferase" evidence="3">
    <location>
        <begin position="16"/>
        <end position="186"/>
    </location>
</feature>
<sequence length="190" mass="20973">MTAPLDQVVGHRNDVINIVSVDACAFALYRDGLVELLLDAIRQGASVGFLDDLEAGQAHDYFDGVEQALHTRQSLLWVATEGQSIVGSVQLALCLKPNGLNRAEVNKLLVHQAARRRGIGARLMHALEHQAVRTQRGLLYLDTEAGSPAEAFYQRLGYQRAGEIPDYAARPDGTYHPTVLYYKRLSMRSS</sequence>
<dbReference type="InterPro" id="IPR050832">
    <property type="entry name" value="Bact_Acetyltransf"/>
</dbReference>
<dbReference type="Gene3D" id="3.40.630.30">
    <property type="match status" value="1"/>
</dbReference>
<dbReference type="EMBL" id="CP015641">
    <property type="protein sequence ID" value="ANF24360.1"/>
    <property type="molecule type" value="Genomic_DNA"/>
</dbReference>
<dbReference type="GO" id="GO:0016747">
    <property type="term" value="F:acyltransferase activity, transferring groups other than amino-acyl groups"/>
    <property type="evidence" value="ECO:0007669"/>
    <property type="project" value="InterPro"/>
</dbReference>
<organism evidence="4 5">
    <name type="scientific">Stutzerimonas stutzeri</name>
    <name type="common">Pseudomonas stutzeri</name>
    <dbReference type="NCBI Taxonomy" id="316"/>
    <lineage>
        <taxon>Bacteria</taxon>
        <taxon>Pseudomonadati</taxon>
        <taxon>Pseudomonadota</taxon>
        <taxon>Gammaproteobacteria</taxon>
        <taxon>Pseudomonadales</taxon>
        <taxon>Pseudomonadaceae</taxon>
        <taxon>Stutzerimonas</taxon>
    </lineage>
</organism>
<gene>
    <name evidence="4" type="ORF">PS273GM_03970</name>
</gene>
<evidence type="ECO:0000313" key="4">
    <source>
        <dbReference type="EMBL" id="ANF24360.1"/>
    </source>
</evidence>
<dbReference type="CDD" id="cd04301">
    <property type="entry name" value="NAT_SF"/>
    <property type="match status" value="1"/>
</dbReference>
<reference evidence="4 5" key="1">
    <citation type="submission" date="2016-05" db="EMBL/GenBank/DDBJ databases">
        <title>Genome sequence of Pseudomonas stutzeri 273 and identification of the exopolysaccharide biosynthesis locus.</title>
        <authorList>
            <person name="Wu S."/>
            <person name="Sun C."/>
        </authorList>
    </citation>
    <scope>NUCLEOTIDE SEQUENCE [LARGE SCALE GENOMIC DNA]</scope>
    <source>
        <strain evidence="4 5">273</strain>
    </source>
</reference>
<proteinExistence type="predicted"/>
<evidence type="ECO:0000313" key="5">
    <source>
        <dbReference type="Proteomes" id="UP000077787"/>
    </source>
</evidence>
<keyword evidence="2" id="KW-0012">Acyltransferase</keyword>
<accession>A0A172WLS7</accession>
<dbReference type="Pfam" id="PF13508">
    <property type="entry name" value="Acetyltransf_7"/>
    <property type="match status" value="1"/>
</dbReference>
<dbReference type="SUPFAM" id="SSF55729">
    <property type="entry name" value="Acyl-CoA N-acyltransferases (Nat)"/>
    <property type="match status" value="1"/>
</dbReference>
<keyword evidence="1 4" id="KW-0808">Transferase</keyword>
<name>A0A172WLS7_STUST</name>
<dbReference type="PROSITE" id="PS51186">
    <property type="entry name" value="GNAT"/>
    <property type="match status" value="1"/>
</dbReference>
<dbReference type="InterPro" id="IPR016181">
    <property type="entry name" value="Acyl_CoA_acyltransferase"/>
</dbReference>
<dbReference type="InterPro" id="IPR000182">
    <property type="entry name" value="GNAT_dom"/>
</dbReference>
<dbReference type="Proteomes" id="UP000077787">
    <property type="component" value="Chromosome"/>
</dbReference>
<dbReference type="AlphaFoldDB" id="A0A172WLS7"/>
<protein>
    <submittedName>
        <fullName evidence="4">Acetyltransferase</fullName>
    </submittedName>
</protein>
<dbReference type="OrthoDB" id="3389160at2"/>